<protein>
    <recommendedName>
        <fullName evidence="3">Zn(2)-C6 fungal-type domain-containing protein</fullName>
    </recommendedName>
</protein>
<dbReference type="EMBL" id="JH658888">
    <property type="protein sequence ID" value="EXL71833.1"/>
    <property type="molecule type" value="Genomic_DNA"/>
</dbReference>
<reference evidence="4" key="1">
    <citation type="submission" date="2011-11" db="EMBL/GenBank/DDBJ databases">
        <title>The Genome Sequence of Fusarium oxysporum PHW808.</title>
        <authorList>
            <consortium name="The Broad Institute Genome Sequencing Platform"/>
            <person name="Ma L.-J."/>
            <person name="Gale L.R."/>
            <person name="Schwartz D.C."/>
            <person name="Zhou S."/>
            <person name="Corby-Kistler H."/>
            <person name="Young S.K."/>
            <person name="Zeng Q."/>
            <person name="Gargeya S."/>
            <person name="Fitzgerald M."/>
            <person name="Haas B."/>
            <person name="Abouelleil A."/>
            <person name="Alvarado L."/>
            <person name="Arachchi H.M."/>
            <person name="Berlin A."/>
            <person name="Brown A."/>
            <person name="Chapman S.B."/>
            <person name="Chen Z."/>
            <person name="Dunbar C."/>
            <person name="Freedman E."/>
            <person name="Gearin G."/>
            <person name="Goldberg J."/>
            <person name="Griggs A."/>
            <person name="Gujja S."/>
            <person name="Heiman D."/>
            <person name="Howarth C."/>
            <person name="Larson L."/>
            <person name="Lui A."/>
            <person name="MacDonald P.J.P."/>
            <person name="Montmayeur A."/>
            <person name="Murphy C."/>
            <person name="Neiman D."/>
            <person name="Pearson M."/>
            <person name="Priest M."/>
            <person name="Roberts A."/>
            <person name="Saif S."/>
            <person name="Shea T."/>
            <person name="Shenoy N."/>
            <person name="Sisk P."/>
            <person name="Stolte C."/>
            <person name="Sykes S."/>
            <person name="Wortman J."/>
            <person name="Nusbaum C."/>
            <person name="Birren B."/>
        </authorList>
    </citation>
    <scope>NUCLEOTIDE SEQUENCE [LARGE SCALE GENOMIC DNA]</scope>
    <source>
        <strain evidence="4">54008</strain>
    </source>
</reference>
<gene>
    <name evidence="4" type="ORF">FOPG_12531</name>
</gene>
<dbReference type="InterPro" id="IPR036864">
    <property type="entry name" value="Zn2-C6_fun-type_DNA-bd_sf"/>
</dbReference>
<feature type="region of interest" description="Disordered" evidence="2">
    <location>
        <begin position="1"/>
        <end position="52"/>
    </location>
</feature>
<dbReference type="Proteomes" id="UP000030676">
    <property type="component" value="Unassembled WGS sequence"/>
</dbReference>
<evidence type="ECO:0000256" key="2">
    <source>
        <dbReference type="SAM" id="MobiDB-lite"/>
    </source>
</evidence>
<organism evidence="4">
    <name type="scientific">Fusarium oxysporum f. sp. conglutinans race 2 54008</name>
    <dbReference type="NCBI Taxonomy" id="1089457"/>
    <lineage>
        <taxon>Eukaryota</taxon>
        <taxon>Fungi</taxon>
        <taxon>Dikarya</taxon>
        <taxon>Ascomycota</taxon>
        <taxon>Pezizomycotina</taxon>
        <taxon>Sordariomycetes</taxon>
        <taxon>Hypocreomycetidae</taxon>
        <taxon>Hypocreales</taxon>
        <taxon>Nectriaceae</taxon>
        <taxon>Fusarium</taxon>
        <taxon>Fusarium oxysporum species complex</taxon>
    </lineage>
</organism>
<proteinExistence type="predicted"/>
<dbReference type="SUPFAM" id="SSF57701">
    <property type="entry name" value="Zn2/Cys6 DNA-binding domain"/>
    <property type="match status" value="1"/>
</dbReference>
<evidence type="ECO:0000256" key="1">
    <source>
        <dbReference type="ARBA" id="ARBA00023242"/>
    </source>
</evidence>
<dbReference type="CDD" id="cd00067">
    <property type="entry name" value="GAL4"/>
    <property type="match status" value="1"/>
</dbReference>
<reference evidence="4" key="2">
    <citation type="submission" date="2012-05" db="EMBL/GenBank/DDBJ databases">
        <title>The Genome Annotation of Fusarium oxysporum PHW808.</title>
        <authorList>
            <consortium name="The Broad Institute Genomics Platform"/>
            <person name="Ma L.-J."/>
            <person name="Corby-Kistler H."/>
            <person name="Broz K."/>
            <person name="Gale L.R."/>
            <person name="Jonkers W."/>
            <person name="O'Donnell K."/>
            <person name="Ploetz R."/>
            <person name="Steinberg C."/>
            <person name="Schwartz D.C."/>
            <person name="VanEtten H."/>
            <person name="Zhou S."/>
            <person name="Young S.K."/>
            <person name="Zeng Q."/>
            <person name="Gargeya S."/>
            <person name="Fitzgerald M."/>
            <person name="Abouelleil A."/>
            <person name="Alvarado L."/>
            <person name="Chapman S.B."/>
            <person name="Gainer-Dewar J."/>
            <person name="Goldberg J."/>
            <person name="Griggs A."/>
            <person name="Gujja S."/>
            <person name="Hansen M."/>
            <person name="Howarth C."/>
            <person name="Imamovic A."/>
            <person name="Ireland A."/>
            <person name="Larimer J."/>
            <person name="McCowan C."/>
            <person name="Murphy C."/>
            <person name="Pearson M."/>
            <person name="Poon T.W."/>
            <person name="Priest M."/>
            <person name="Roberts A."/>
            <person name="Saif S."/>
            <person name="Shea T."/>
            <person name="Sykes S."/>
            <person name="Wortman J."/>
            <person name="Nusbaum C."/>
            <person name="Birren B."/>
        </authorList>
    </citation>
    <scope>NUCLEOTIDE SEQUENCE</scope>
    <source>
        <strain evidence="4">54008</strain>
    </source>
</reference>
<sequence>MDSPGATEGTPGQDCGNPPRYVLTSSLNMVEQEGTTNPGVSEPKTGETRGRKSKACAECKKMKIKCEISPGDAKCRGCQRRNLNCMVTRTFQTLLNNTEGGESGLGLEQKVDLMREDILDIKRIG</sequence>
<evidence type="ECO:0000313" key="4">
    <source>
        <dbReference type="EMBL" id="EXL71833.1"/>
    </source>
</evidence>
<dbReference type="HOGENOM" id="CLU_1992763_0_0_1"/>
<feature type="compositionally biased region" description="Polar residues" evidence="2">
    <location>
        <begin position="23"/>
        <end position="39"/>
    </location>
</feature>
<keyword evidence="1" id="KW-0539">Nucleus</keyword>
<dbReference type="PROSITE" id="PS50048">
    <property type="entry name" value="ZN2_CY6_FUNGAL_2"/>
    <property type="match status" value="1"/>
</dbReference>
<dbReference type="GO" id="GO:0000981">
    <property type="term" value="F:DNA-binding transcription factor activity, RNA polymerase II-specific"/>
    <property type="evidence" value="ECO:0007669"/>
    <property type="project" value="InterPro"/>
</dbReference>
<dbReference type="AlphaFoldDB" id="X0H764"/>
<dbReference type="SMART" id="SM00066">
    <property type="entry name" value="GAL4"/>
    <property type="match status" value="1"/>
</dbReference>
<name>X0H764_FUSOX</name>
<feature type="domain" description="Zn(2)-C6 fungal-type" evidence="3">
    <location>
        <begin position="55"/>
        <end position="87"/>
    </location>
</feature>
<accession>X0H764</accession>
<evidence type="ECO:0000259" key="3">
    <source>
        <dbReference type="PROSITE" id="PS50048"/>
    </source>
</evidence>
<dbReference type="Gene3D" id="4.10.240.10">
    <property type="entry name" value="Zn(2)-C6 fungal-type DNA-binding domain"/>
    <property type="match status" value="1"/>
</dbReference>
<dbReference type="Pfam" id="PF00172">
    <property type="entry name" value="Zn_clus"/>
    <property type="match status" value="1"/>
</dbReference>
<dbReference type="PROSITE" id="PS00463">
    <property type="entry name" value="ZN2_CY6_FUNGAL_1"/>
    <property type="match status" value="1"/>
</dbReference>
<dbReference type="GO" id="GO:0008270">
    <property type="term" value="F:zinc ion binding"/>
    <property type="evidence" value="ECO:0007669"/>
    <property type="project" value="InterPro"/>
</dbReference>
<dbReference type="InterPro" id="IPR001138">
    <property type="entry name" value="Zn2Cys6_DnaBD"/>
</dbReference>